<proteinExistence type="predicted"/>
<evidence type="ECO:0000313" key="1">
    <source>
        <dbReference type="EMBL" id="MBM9459497.1"/>
    </source>
</evidence>
<evidence type="ECO:0000313" key="2">
    <source>
        <dbReference type="Proteomes" id="UP000663791"/>
    </source>
</evidence>
<dbReference type="AlphaFoldDB" id="A0A938XZR5"/>
<name>A0A938XZR5_9ACTN</name>
<protein>
    <submittedName>
        <fullName evidence="1">Uncharacterized protein</fullName>
    </submittedName>
</protein>
<reference evidence="1" key="1">
    <citation type="submission" date="2021-01" db="EMBL/GenBank/DDBJ databases">
        <title>Novel species in genus Nocardioides.</title>
        <authorList>
            <person name="Zhang G."/>
        </authorList>
    </citation>
    <scope>NUCLEOTIDE SEQUENCE</scope>
    <source>
        <strain evidence="1">Zg-536</strain>
    </source>
</reference>
<comment type="caution">
    <text evidence="1">The sequence shown here is derived from an EMBL/GenBank/DDBJ whole genome shotgun (WGS) entry which is preliminary data.</text>
</comment>
<sequence>MEEKPDLTGELAAIIGLEIEEFAELFGAGWRVEEPGPWHDYDADPSGGEGCPATPWHVAGDPAQLMIRVFAHGVFLASPHGRSIDHRVAYRPERQQYVAAYELEQAREVVKRLHTSRRRTFRYCRYCRVHTAPEGRFDHDVCYGCATTWFGIIY</sequence>
<dbReference type="EMBL" id="JAERTX010000004">
    <property type="protein sequence ID" value="MBM9459497.1"/>
    <property type="molecule type" value="Genomic_DNA"/>
</dbReference>
<gene>
    <name evidence="1" type="ORF">JK386_06250</name>
</gene>
<dbReference type="RefSeq" id="WP_205290780.1">
    <property type="nucleotide sequence ID" value="NZ_CP074406.1"/>
</dbReference>
<organism evidence="1 2">
    <name type="scientific">Nocardioides faecalis</name>
    <dbReference type="NCBI Taxonomy" id="2803858"/>
    <lineage>
        <taxon>Bacteria</taxon>
        <taxon>Bacillati</taxon>
        <taxon>Actinomycetota</taxon>
        <taxon>Actinomycetes</taxon>
        <taxon>Propionibacteriales</taxon>
        <taxon>Nocardioidaceae</taxon>
        <taxon>Nocardioides</taxon>
    </lineage>
</organism>
<dbReference type="Proteomes" id="UP000663791">
    <property type="component" value="Unassembled WGS sequence"/>
</dbReference>
<keyword evidence="2" id="KW-1185">Reference proteome</keyword>
<accession>A0A938XZR5</accession>